<comment type="subcellular location">
    <subcellularLocation>
        <location evidence="1">Membrane</location>
        <topology evidence="1">Multi-pass membrane protein</topology>
    </subcellularLocation>
</comment>
<dbReference type="PANTHER" id="PTHR21229:SF2">
    <property type="entry name" value="RE59932P"/>
    <property type="match status" value="1"/>
</dbReference>
<dbReference type="Pfam" id="PF21904">
    <property type="entry name" value="CAND6-7_N"/>
    <property type="match status" value="1"/>
</dbReference>
<feature type="chain" id="PRO_5043780366" evidence="7">
    <location>
        <begin position="26"/>
        <end position="433"/>
    </location>
</feature>
<keyword evidence="3 7" id="KW-0732">Signal</keyword>
<keyword evidence="11" id="KW-1185">Reference proteome</keyword>
<dbReference type="AlphaFoldDB" id="A0AAX4NXT6"/>
<keyword evidence="2 6" id="KW-0812">Transmembrane</keyword>
<keyword evidence="5 6" id="KW-0472">Membrane</keyword>
<dbReference type="InterPro" id="IPR009637">
    <property type="entry name" value="GPR107/GPR108-like"/>
</dbReference>
<keyword evidence="4 6" id="KW-1133">Transmembrane helix</keyword>
<evidence type="ECO:0000259" key="8">
    <source>
        <dbReference type="Pfam" id="PF06814"/>
    </source>
</evidence>
<organism evidence="10 11">
    <name type="scientific">Chloropicon roscoffensis</name>
    <dbReference type="NCBI Taxonomy" id="1461544"/>
    <lineage>
        <taxon>Eukaryota</taxon>
        <taxon>Viridiplantae</taxon>
        <taxon>Chlorophyta</taxon>
        <taxon>Chloropicophyceae</taxon>
        <taxon>Chloropicales</taxon>
        <taxon>Chloropicaceae</taxon>
        <taxon>Chloropicon</taxon>
    </lineage>
</organism>
<feature type="signal peptide" evidence="7">
    <location>
        <begin position="1"/>
        <end position="25"/>
    </location>
</feature>
<feature type="transmembrane region" description="Helical" evidence="6">
    <location>
        <begin position="213"/>
        <end position="232"/>
    </location>
</feature>
<dbReference type="Proteomes" id="UP001472866">
    <property type="component" value="Chromosome 01"/>
</dbReference>
<feature type="domain" description="CAND6/7 N-terminal" evidence="9">
    <location>
        <begin position="29"/>
        <end position="162"/>
    </location>
</feature>
<protein>
    <submittedName>
        <fullName evidence="10">G-protein coupled receptor</fullName>
    </submittedName>
</protein>
<dbReference type="GO" id="GO:0016020">
    <property type="term" value="C:membrane"/>
    <property type="evidence" value="ECO:0007669"/>
    <property type="project" value="UniProtKB-SubCell"/>
</dbReference>
<feature type="transmembrane region" description="Helical" evidence="6">
    <location>
        <begin position="319"/>
        <end position="339"/>
    </location>
</feature>
<feature type="transmembrane region" description="Helical" evidence="6">
    <location>
        <begin position="247"/>
        <end position="273"/>
    </location>
</feature>
<proteinExistence type="predicted"/>
<name>A0AAX4NXT6_9CHLO</name>
<evidence type="ECO:0000256" key="1">
    <source>
        <dbReference type="ARBA" id="ARBA00004141"/>
    </source>
</evidence>
<evidence type="ECO:0000256" key="7">
    <source>
        <dbReference type="SAM" id="SignalP"/>
    </source>
</evidence>
<accession>A0AAX4NXT6</accession>
<dbReference type="PANTHER" id="PTHR21229">
    <property type="entry name" value="LUNG SEVEN TRANSMEMBRANE RECEPTOR"/>
    <property type="match status" value="1"/>
</dbReference>
<dbReference type="GO" id="GO:0005794">
    <property type="term" value="C:Golgi apparatus"/>
    <property type="evidence" value="ECO:0007669"/>
    <property type="project" value="TreeGrafter"/>
</dbReference>
<reference evidence="10 11" key="1">
    <citation type="submission" date="2024-03" db="EMBL/GenBank/DDBJ databases">
        <title>Complete genome sequence of the green alga Chloropicon roscoffensis RCC1871.</title>
        <authorList>
            <person name="Lemieux C."/>
            <person name="Pombert J.-F."/>
            <person name="Otis C."/>
            <person name="Turmel M."/>
        </authorList>
    </citation>
    <scope>NUCLEOTIDE SEQUENCE [LARGE SCALE GENOMIC DNA]</scope>
    <source>
        <strain evidence="10 11">RCC1871</strain>
    </source>
</reference>
<dbReference type="InterPro" id="IPR053937">
    <property type="entry name" value="GOST_TM"/>
</dbReference>
<gene>
    <name evidence="10" type="ORF">HKI87_01g03210</name>
</gene>
<dbReference type="EMBL" id="CP151501">
    <property type="protein sequence ID" value="WZN58797.1"/>
    <property type="molecule type" value="Genomic_DNA"/>
</dbReference>
<evidence type="ECO:0000313" key="10">
    <source>
        <dbReference type="EMBL" id="WZN58797.1"/>
    </source>
</evidence>
<evidence type="ECO:0000256" key="6">
    <source>
        <dbReference type="SAM" id="Phobius"/>
    </source>
</evidence>
<sequence length="433" mass="48789">MLPARARTALLALGVVLWAAAMAEARIDKVKLNHDSRSIILVAEPFGFNENGVIEVEIGKATVFLPENSPAADKTRIGMILVTDDMNADASPPFEDSRCLLDDHGARVLFTLEEVENNRAKDGNFYYRNSITEGNGGIYSLYFTNCIEDSDVTLSMATSLYNALPNGGRDYLSAGKKLLPAVYMVMFVASLVMLALWANILSKRRNHVQRVHFLMLTLIVFKALTLLSQYGMNHYIQKTGDPEGWNIAYYIFTFLRGLMFFTVIILLGTGYSYFKPFLSDNEKRLLMVVIPLQVLANIAIIVMDEDSPADRDWFTWRDIFHLLDIICCCAVLFPIVWSIKRLRDAATTDGKAARNAEKLALFKQFYVMVVAYVYFTRIIVYLLQATLPYQYTWLGDAAGEVATLSFYVATGIKFQPAQHNPYLSLEEAEMAEL</sequence>
<evidence type="ECO:0000259" key="9">
    <source>
        <dbReference type="Pfam" id="PF21904"/>
    </source>
</evidence>
<feature type="domain" description="GOST seven transmembrane" evidence="8">
    <location>
        <begin position="181"/>
        <end position="421"/>
    </location>
</feature>
<evidence type="ECO:0000256" key="3">
    <source>
        <dbReference type="ARBA" id="ARBA00022729"/>
    </source>
</evidence>
<evidence type="ECO:0000256" key="5">
    <source>
        <dbReference type="ARBA" id="ARBA00023136"/>
    </source>
</evidence>
<evidence type="ECO:0000256" key="4">
    <source>
        <dbReference type="ARBA" id="ARBA00022989"/>
    </source>
</evidence>
<dbReference type="Pfam" id="PF06814">
    <property type="entry name" value="GOST_TM"/>
    <property type="match status" value="1"/>
</dbReference>
<keyword evidence="10" id="KW-0675">Receptor</keyword>
<feature type="transmembrane region" description="Helical" evidence="6">
    <location>
        <begin position="360"/>
        <end position="383"/>
    </location>
</feature>
<evidence type="ECO:0000256" key="2">
    <source>
        <dbReference type="ARBA" id="ARBA00022692"/>
    </source>
</evidence>
<evidence type="ECO:0000313" key="11">
    <source>
        <dbReference type="Proteomes" id="UP001472866"/>
    </source>
</evidence>
<dbReference type="InterPro" id="IPR054103">
    <property type="entry name" value="CAND6-7_N"/>
</dbReference>
<feature type="transmembrane region" description="Helical" evidence="6">
    <location>
        <begin position="285"/>
        <end position="303"/>
    </location>
</feature>
<feature type="transmembrane region" description="Helical" evidence="6">
    <location>
        <begin position="181"/>
        <end position="201"/>
    </location>
</feature>